<dbReference type="Pfam" id="PF08367">
    <property type="entry name" value="M16C_assoc"/>
    <property type="match status" value="1"/>
</dbReference>
<dbReference type="GO" id="GO:0004222">
    <property type="term" value="F:metalloendopeptidase activity"/>
    <property type="evidence" value="ECO:0007669"/>
    <property type="project" value="TreeGrafter"/>
</dbReference>
<organism evidence="2 3">
    <name type="scientific">Porcincola intestinalis</name>
    <dbReference type="NCBI Taxonomy" id="2606632"/>
    <lineage>
        <taxon>Bacteria</taxon>
        <taxon>Bacillati</taxon>
        <taxon>Bacillota</taxon>
        <taxon>Clostridia</taxon>
        <taxon>Lachnospirales</taxon>
        <taxon>Lachnospiraceae</taxon>
        <taxon>Porcincola</taxon>
    </lineage>
</organism>
<dbReference type="InterPro" id="IPR011249">
    <property type="entry name" value="Metalloenz_LuxS/M16"/>
</dbReference>
<proteinExistence type="predicted"/>
<dbReference type="AlphaFoldDB" id="A0A6L5X6L2"/>
<dbReference type="Pfam" id="PF00675">
    <property type="entry name" value="Peptidase_M16"/>
    <property type="match status" value="1"/>
</dbReference>
<keyword evidence="3" id="KW-1185">Reference proteome</keyword>
<dbReference type="SMART" id="SM01264">
    <property type="entry name" value="M16C_associated"/>
    <property type="match status" value="1"/>
</dbReference>
<dbReference type="InterPro" id="IPR055130">
    <property type="entry name" value="PreP_C"/>
</dbReference>
<dbReference type="SUPFAM" id="SSF63411">
    <property type="entry name" value="LuxS/MPP-like metallohydrolase"/>
    <property type="match status" value="4"/>
</dbReference>
<reference evidence="2 3" key="1">
    <citation type="submission" date="2019-08" db="EMBL/GenBank/DDBJ databases">
        <title>In-depth cultivation of the pig gut microbiome towards novel bacterial diversity and tailored functional studies.</title>
        <authorList>
            <person name="Wylensek D."/>
            <person name="Hitch T.C.A."/>
            <person name="Clavel T."/>
        </authorList>
    </citation>
    <scope>NUCLEOTIDE SEQUENCE [LARGE SCALE GENOMIC DNA]</scope>
    <source>
        <strain evidence="2 3">Oil+RF-744-WCA-WT-11</strain>
    </source>
</reference>
<accession>A0A6L5X6L2</accession>
<gene>
    <name evidence="2" type="ORF">FYJ35_12920</name>
</gene>
<dbReference type="Gene3D" id="3.30.830.10">
    <property type="entry name" value="Metalloenzyme, LuxS/M16 peptidase-like"/>
    <property type="match status" value="4"/>
</dbReference>
<sequence length="980" mass="110583">MRFQIPDTYRLIRKETLSDIGSEGYILEHIKSGARIMLIANSDDNKVFNIVFRTTPKDSCGEAHIIEHTVLCGSRKYPSKDPFVELVKGSMNTFLNAMTYPDKTMFPVASTNDTDFKNLMDVYLDAVFYPNIYKNENIFRQEGWSFQIEKPEDPIVYNGVVYNEMKGAYSSSDDVCDRLVMNSLFPDTTYGVDSGGMPEHIPELTYEQFLNFHRTYYHPSNSYIYLYGDMDFEERLKYLDEAYLSHFERISVSSEVMLQKPFSAPVHLSEVYPVGAEEPLERHTYLTRNTVIGQSTDSMLCVSMDVLEDVLLEAPGAPLKMALLDAGIGTDVYGSFDSSIRQPVFSVTAKNADEADSIRLEEIIASTLAAISEKGLNPKEIEASINSMEFRYREADYGGFPKGLIYSINVFDSWLYDEEKPFEYLRQRAVFKALRERIGTGYFEELIRKYLMDNPHTSYVSMKPERGLTQKVEEATEKKLAELKASLSGDQIEDLIRGTKELRRFQETPSTQEELEKIPILKRSDLGRSARPFSNIDESEDGIRLIRHDYQTNGIVYVTVLFDLAGIAQEDLPYLGILRNVLGEVDTEHYSYRELATEIGRRTGGVTPGVSLFTDPVDADLIKGAFGMQIATLPDEIDFALEITGEILLASKFSDRKRMREIIQKLRSRLSVQLTSSGHATAAQRCLSYFSPAGVFNDGIGGISLYHVVCDLEEHFDERYEELCRTLERLLGSILKNDRLLTSYTGSSTYTDQILAGLRKLSGQLEDEKSTGEPDDQNRPFRYLAGFETVKKNEGFRTPGKIQYVAEGGRFPADKATGALSVLKVIMNYDYLWQNLRVVGGAYGCGGSFTRSGTAVFYSYRDPHLRNTLRIYEGIPGYLETFDATERDMTKFVIGTISDFDTPLTPRIAGTRSMNAFISGLTYEQVQQERNEVLAAQPSDIRALAPLMREALLGGALCVIGSESKIDESRELFKSTETLS</sequence>
<dbReference type="PANTHER" id="PTHR43016">
    <property type="entry name" value="PRESEQUENCE PROTEASE"/>
    <property type="match status" value="1"/>
</dbReference>
<dbReference type="Pfam" id="PF05193">
    <property type="entry name" value="Peptidase_M16_C"/>
    <property type="match status" value="1"/>
</dbReference>
<name>A0A6L5X6L2_9FIRM</name>
<dbReference type="FunFam" id="3.30.830.10:FF:000034">
    <property type="entry name" value="presequence protease 1, chloroplastic/mitochondrial"/>
    <property type="match status" value="1"/>
</dbReference>
<evidence type="ECO:0000313" key="2">
    <source>
        <dbReference type="EMBL" id="MSS15920.1"/>
    </source>
</evidence>
<evidence type="ECO:0000259" key="1">
    <source>
        <dbReference type="SMART" id="SM01264"/>
    </source>
</evidence>
<dbReference type="Proteomes" id="UP000481852">
    <property type="component" value="Unassembled WGS sequence"/>
</dbReference>
<protein>
    <submittedName>
        <fullName evidence="2">Insulinase family protein</fullName>
    </submittedName>
</protein>
<dbReference type="GO" id="GO:0046872">
    <property type="term" value="F:metal ion binding"/>
    <property type="evidence" value="ECO:0007669"/>
    <property type="project" value="InterPro"/>
</dbReference>
<dbReference type="GO" id="GO:0016485">
    <property type="term" value="P:protein processing"/>
    <property type="evidence" value="ECO:0007669"/>
    <property type="project" value="TreeGrafter"/>
</dbReference>
<dbReference type="InterPro" id="IPR007863">
    <property type="entry name" value="Peptidase_M16_C"/>
</dbReference>
<comment type="caution">
    <text evidence="2">The sequence shown here is derived from an EMBL/GenBank/DDBJ whole genome shotgun (WGS) entry which is preliminary data.</text>
</comment>
<dbReference type="PANTHER" id="PTHR43016:SF13">
    <property type="entry name" value="PRESEQUENCE PROTEASE, MITOCHONDRIAL"/>
    <property type="match status" value="1"/>
</dbReference>
<evidence type="ECO:0000313" key="3">
    <source>
        <dbReference type="Proteomes" id="UP000481852"/>
    </source>
</evidence>
<dbReference type="InterPro" id="IPR013578">
    <property type="entry name" value="Peptidase_M16C_assoc"/>
</dbReference>
<dbReference type="Pfam" id="PF22516">
    <property type="entry name" value="PreP_C"/>
    <property type="match status" value="1"/>
</dbReference>
<dbReference type="InterPro" id="IPR011765">
    <property type="entry name" value="Pept_M16_N"/>
</dbReference>
<dbReference type="EMBL" id="VULZ01000017">
    <property type="protein sequence ID" value="MSS15920.1"/>
    <property type="molecule type" value="Genomic_DNA"/>
</dbReference>
<feature type="domain" description="Peptidase M16C associated" evidence="1">
    <location>
        <begin position="462"/>
        <end position="712"/>
    </location>
</feature>